<keyword evidence="3" id="KW-1185">Reference proteome</keyword>
<dbReference type="Proteomes" id="UP000317835">
    <property type="component" value="Chromosome"/>
</dbReference>
<dbReference type="AlphaFoldDB" id="A0A518GZ86"/>
<gene>
    <name evidence="2" type="ORF">ElP_17800</name>
</gene>
<accession>A0A518GZ86</accession>
<sequence length="144" mass="15411">MANALAIGLRRVIGGGVRRHPFSTGFTVAGVVSVVSFLTCVRAFGYRMSDAFIEIHLPAVFSLRDNAVPPGLLRAFREGGDSLQVVGSLAHLPIMLGVLALPQLLSASIGGFLGWAMSSRYFRAHGVRADATDRIAIHDHDRAE</sequence>
<proteinExistence type="predicted"/>
<evidence type="ECO:0000313" key="2">
    <source>
        <dbReference type="EMBL" id="QDV33899.1"/>
    </source>
</evidence>
<dbReference type="KEGG" id="tpla:ElP_17800"/>
<protein>
    <recommendedName>
        <fullName evidence="4">DUF2062 domain-containing protein</fullName>
    </recommendedName>
</protein>
<feature type="transmembrane region" description="Helical" evidence="1">
    <location>
        <begin position="21"/>
        <end position="44"/>
    </location>
</feature>
<evidence type="ECO:0000313" key="3">
    <source>
        <dbReference type="Proteomes" id="UP000317835"/>
    </source>
</evidence>
<dbReference type="EMBL" id="CP036426">
    <property type="protein sequence ID" value="QDV33899.1"/>
    <property type="molecule type" value="Genomic_DNA"/>
</dbReference>
<keyword evidence="1" id="KW-0472">Membrane</keyword>
<name>A0A518GZ86_9BACT</name>
<feature type="transmembrane region" description="Helical" evidence="1">
    <location>
        <begin position="92"/>
        <end position="115"/>
    </location>
</feature>
<evidence type="ECO:0008006" key="4">
    <source>
        <dbReference type="Google" id="ProtNLM"/>
    </source>
</evidence>
<keyword evidence="1" id="KW-1133">Transmembrane helix</keyword>
<keyword evidence="1" id="KW-0812">Transmembrane</keyword>
<organism evidence="2 3">
    <name type="scientific">Tautonia plasticadhaerens</name>
    <dbReference type="NCBI Taxonomy" id="2527974"/>
    <lineage>
        <taxon>Bacteria</taxon>
        <taxon>Pseudomonadati</taxon>
        <taxon>Planctomycetota</taxon>
        <taxon>Planctomycetia</taxon>
        <taxon>Isosphaerales</taxon>
        <taxon>Isosphaeraceae</taxon>
        <taxon>Tautonia</taxon>
    </lineage>
</organism>
<reference evidence="2 3" key="1">
    <citation type="submission" date="2019-02" db="EMBL/GenBank/DDBJ databases">
        <title>Deep-cultivation of Planctomycetes and their phenomic and genomic characterization uncovers novel biology.</title>
        <authorList>
            <person name="Wiegand S."/>
            <person name="Jogler M."/>
            <person name="Boedeker C."/>
            <person name="Pinto D."/>
            <person name="Vollmers J."/>
            <person name="Rivas-Marin E."/>
            <person name="Kohn T."/>
            <person name="Peeters S.H."/>
            <person name="Heuer A."/>
            <person name="Rast P."/>
            <person name="Oberbeckmann S."/>
            <person name="Bunk B."/>
            <person name="Jeske O."/>
            <person name="Meyerdierks A."/>
            <person name="Storesund J.E."/>
            <person name="Kallscheuer N."/>
            <person name="Luecker S."/>
            <person name="Lage O.M."/>
            <person name="Pohl T."/>
            <person name="Merkel B.J."/>
            <person name="Hornburger P."/>
            <person name="Mueller R.-W."/>
            <person name="Bruemmer F."/>
            <person name="Labrenz M."/>
            <person name="Spormann A.M."/>
            <person name="Op den Camp H."/>
            <person name="Overmann J."/>
            <person name="Amann R."/>
            <person name="Jetten M.S.M."/>
            <person name="Mascher T."/>
            <person name="Medema M.H."/>
            <person name="Devos D.P."/>
            <person name="Kaster A.-K."/>
            <person name="Ovreas L."/>
            <person name="Rohde M."/>
            <person name="Galperin M.Y."/>
            <person name="Jogler C."/>
        </authorList>
    </citation>
    <scope>NUCLEOTIDE SEQUENCE [LARGE SCALE GENOMIC DNA]</scope>
    <source>
        <strain evidence="2 3">ElP</strain>
    </source>
</reference>
<evidence type="ECO:0000256" key="1">
    <source>
        <dbReference type="SAM" id="Phobius"/>
    </source>
</evidence>